<accession>A0A8J6C7I2</accession>
<feature type="transmembrane region" description="Helical" evidence="2">
    <location>
        <begin position="317"/>
        <end position="335"/>
    </location>
</feature>
<feature type="transmembrane region" description="Helical" evidence="2">
    <location>
        <begin position="40"/>
        <end position="62"/>
    </location>
</feature>
<name>A0A8J6C7I2_DIALT</name>
<dbReference type="OrthoDB" id="10573357at2759"/>
<keyword evidence="4" id="KW-1185">Reference proteome</keyword>
<dbReference type="Proteomes" id="UP000751190">
    <property type="component" value="Unassembled WGS sequence"/>
</dbReference>
<comment type="caution">
    <text evidence="3">The sequence shown here is derived from an EMBL/GenBank/DDBJ whole genome shotgun (WGS) entry which is preliminary data.</text>
</comment>
<keyword evidence="2" id="KW-0472">Membrane</keyword>
<proteinExistence type="predicted"/>
<keyword evidence="2" id="KW-1133">Transmembrane helix</keyword>
<sequence length="407" mass="44307">MADDTMHHEGRHPYMLRRIDAVKARAGSTAYGLGRSFQRVWLNPVAMGIVLVAALALGSGMAEPLVNEARARHGGIWFQATCAVEAYGYAAISHKVGRSLNVGSAVQRGAIIWTFFGAFNVTVTLADGCDGLPEHMPNPADAQRIVSAELDRGYFLVDIDGDSELEGDVSIRELHGGEGDSRELVVATTRVAAAVPAAGGGKPAAMGDGVDVVPATAADVVGARDKCTARESNLDHLRGRHLAYSDLVLTNANYCTGRVNASYEEGEEFCDRTAHFWLRPRPELGEAVPCWAFEKRLPNHRGHEVHIVLNRELSASIVLYLLYAVFVVLLLLHLLRLLARRTLQQYGLVDPDELDDAHQHEPRKRPRAFSTASQIAARETPAQPPMPPTFPSKGPFEGRDADELPLM</sequence>
<feature type="compositionally biased region" description="Basic and acidic residues" evidence="1">
    <location>
        <begin position="396"/>
        <end position="407"/>
    </location>
</feature>
<evidence type="ECO:0000313" key="3">
    <source>
        <dbReference type="EMBL" id="KAG8461031.1"/>
    </source>
</evidence>
<protein>
    <submittedName>
        <fullName evidence="3">Uncharacterized protein</fullName>
    </submittedName>
</protein>
<feature type="region of interest" description="Disordered" evidence="1">
    <location>
        <begin position="353"/>
        <end position="407"/>
    </location>
</feature>
<evidence type="ECO:0000256" key="1">
    <source>
        <dbReference type="SAM" id="MobiDB-lite"/>
    </source>
</evidence>
<reference evidence="3" key="1">
    <citation type="submission" date="2021-05" db="EMBL/GenBank/DDBJ databases">
        <title>The genome of the haptophyte Pavlova lutheri (Diacronema luteri, Pavlovales) - a model for lipid biosynthesis in eukaryotic algae.</title>
        <authorList>
            <person name="Hulatt C.J."/>
            <person name="Posewitz M.C."/>
        </authorList>
    </citation>
    <scope>NUCLEOTIDE SEQUENCE</scope>
    <source>
        <strain evidence="3">NIVA-4/92</strain>
    </source>
</reference>
<dbReference type="EMBL" id="JAGTXO010000028">
    <property type="protein sequence ID" value="KAG8461031.1"/>
    <property type="molecule type" value="Genomic_DNA"/>
</dbReference>
<evidence type="ECO:0000256" key="2">
    <source>
        <dbReference type="SAM" id="Phobius"/>
    </source>
</evidence>
<gene>
    <name evidence="3" type="ORF">KFE25_003600</name>
</gene>
<organism evidence="3 4">
    <name type="scientific">Diacronema lutheri</name>
    <name type="common">Unicellular marine alga</name>
    <name type="synonym">Monochrysis lutheri</name>
    <dbReference type="NCBI Taxonomy" id="2081491"/>
    <lineage>
        <taxon>Eukaryota</taxon>
        <taxon>Haptista</taxon>
        <taxon>Haptophyta</taxon>
        <taxon>Pavlovophyceae</taxon>
        <taxon>Pavlovales</taxon>
        <taxon>Pavlovaceae</taxon>
        <taxon>Diacronema</taxon>
    </lineage>
</organism>
<dbReference type="AlphaFoldDB" id="A0A8J6C7I2"/>
<keyword evidence="2" id="KW-0812">Transmembrane</keyword>
<evidence type="ECO:0000313" key="4">
    <source>
        <dbReference type="Proteomes" id="UP000751190"/>
    </source>
</evidence>